<evidence type="ECO:0000313" key="3">
    <source>
        <dbReference type="Proteomes" id="UP000027002"/>
    </source>
</evidence>
<accession>A0A8E5HPW4</accession>
<dbReference type="EMBL" id="CP072755">
    <property type="protein sequence ID" value="QUC19490.1"/>
    <property type="molecule type" value="Genomic_DNA"/>
</dbReference>
<feature type="region of interest" description="Disordered" evidence="1">
    <location>
        <begin position="1"/>
        <end position="57"/>
    </location>
</feature>
<organism evidence="2 3">
    <name type="scientific">Ustilaginoidea virens</name>
    <name type="common">Rice false smut fungus</name>
    <name type="synonym">Villosiclava virens</name>
    <dbReference type="NCBI Taxonomy" id="1159556"/>
    <lineage>
        <taxon>Eukaryota</taxon>
        <taxon>Fungi</taxon>
        <taxon>Dikarya</taxon>
        <taxon>Ascomycota</taxon>
        <taxon>Pezizomycotina</taxon>
        <taxon>Sordariomycetes</taxon>
        <taxon>Hypocreomycetidae</taxon>
        <taxon>Hypocreales</taxon>
        <taxon>Clavicipitaceae</taxon>
        <taxon>Ustilaginoidea</taxon>
    </lineage>
</organism>
<evidence type="ECO:0000256" key="1">
    <source>
        <dbReference type="SAM" id="MobiDB-lite"/>
    </source>
</evidence>
<dbReference type="GeneID" id="66064509"/>
<proteinExistence type="predicted"/>
<keyword evidence="3" id="KW-1185">Reference proteome</keyword>
<reference evidence="2" key="1">
    <citation type="submission" date="2020-03" db="EMBL/GenBank/DDBJ databases">
        <title>A mixture of massive structural variations and highly conserved coding sequences in Ustilaginoidea virens genome.</title>
        <authorList>
            <person name="Zhang K."/>
            <person name="Zhao Z."/>
            <person name="Zhang Z."/>
            <person name="Li Y."/>
            <person name="Hsiang T."/>
            <person name="Sun W."/>
        </authorList>
    </citation>
    <scope>NUCLEOTIDE SEQUENCE</scope>
    <source>
        <strain evidence="2">UV-8b</strain>
    </source>
</reference>
<gene>
    <name evidence="2" type="ORF">UV8b_03731</name>
</gene>
<name>A0A8E5HPW4_USTVR</name>
<dbReference type="AlphaFoldDB" id="A0A8E5HPW4"/>
<dbReference type="Proteomes" id="UP000027002">
    <property type="component" value="Chromosome 3"/>
</dbReference>
<evidence type="ECO:0000313" key="2">
    <source>
        <dbReference type="EMBL" id="QUC19490.1"/>
    </source>
</evidence>
<dbReference type="OrthoDB" id="4589391at2759"/>
<dbReference type="RefSeq" id="XP_042997163.1">
    <property type="nucleotide sequence ID" value="XM_043141229.1"/>
</dbReference>
<protein>
    <submittedName>
        <fullName evidence="2">Uncharacterized protein</fullName>
    </submittedName>
</protein>
<dbReference type="KEGG" id="uvi:66064509"/>
<feature type="compositionally biased region" description="Polar residues" evidence="1">
    <location>
        <begin position="33"/>
        <end position="50"/>
    </location>
</feature>
<sequence length="224" mass="23833">MAHRVQGVGAAGADEVMDVDRGNRGGMAHSRHNPNTTIANSTQCNQTETEPAQGRKRPVADVITDFIKELQDHIPPAVLGRVREAINFVAETARQEADPGNICTPIGTLTQTIETAVNKAIQNLPKPAAAPATWASIAARGLAAAVPPQRSPAPLTVPPRIHREVLIKGNTISEILQNRTPIEIVDAVNRATAEGAAVAARRLHSGDTIVTFKEEKAKYATDTT</sequence>